<name>A0AAI9XJK5_9PEZI</name>
<sequence>MGTKFGATSRSAAAKLIEPDSVLQVTGRRTATISRFSDDLNGSFAQNLKEIRDWAPKDLENDMYVSGGPSVDVYVEPLKLGDQVAVLLGCDLPMIIRPGGPDRYQVIGPLFVHGLMLGEALKPPLEPPWKDTLPVIKGWAMPYFMNTETRELLKSDSRLGLLSTEWEEVASTDPFLPPFVFQNKIDENISVTDSRMSVDAIQKGGIKLETLELM</sequence>
<keyword evidence="2" id="KW-1185">Reference proteome</keyword>
<reference evidence="1 2" key="1">
    <citation type="submission" date="2016-10" db="EMBL/GenBank/DDBJ databases">
        <title>The genome sequence of Colletotrichum fioriniae PJ7.</title>
        <authorList>
            <person name="Baroncelli R."/>
        </authorList>
    </citation>
    <scope>NUCLEOTIDE SEQUENCE [LARGE SCALE GENOMIC DNA]</scope>
    <source>
        <strain evidence="1">Col 31</strain>
    </source>
</reference>
<comment type="caution">
    <text evidence="1">The sequence shown here is derived from an EMBL/GenBank/DDBJ whole genome shotgun (WGS) entry which is preliminary data.</text>
</comment>
<dbReference type="AlphaFoldDB" id="A0AAI9XJK5"/>
<organism evidence="1 2">
    <name type="scientific">Colletotrichum melonis</name>
    <dbReference type="NCBI Taxonomy" id="1209925"/>
    <lineage>
        <taxon>Eukaryota</taxon>
        <taxon>Fungi</taxon>
        <taxon>Dikarya</taxon>
        <taxon>Ascomycota</taxon>
        <taxon>Pezizomycotina</taxon>
        <taxon>Sordariomycetes</taxon>
        <taxon>Hypocreomycetidae</taxon>
        <taxon>Glomerellales</taxon>
        <taxon>Glomerellaceae</taxon>
        <taxon>Colletotrichum</taxon>
        <taxon>Colletotrichum acutatum species complex</taxon>
    </lineage>
</organism>
<accession>A0AAI9XJK5</accession>
<dbReference type="Proteomes" id="UP001239795">
    <property type="component" value="Unassembled WGS sequence"/>
</dbReference>
<protein>
    <submittedName>
        <fullName evidence="1">Uncharacterized protein</fullName>
    </submittedName>
</protein>
<gene>
    <name evidence="1" type="ORF">CMEL01_06460</name>
</gene>
<evidence type="ECO:0000313" key="1">
    <source>
        <dbReference type="EMBL" id="KAK1451886.1"/>
    </source>
</evidence>
<proteinExistence type="predicted"/>
<dbReference type="EMBL" id="MLGG01000046">
    <property type="protein sequence ID" value="KAK1451886.1"/>
    <property type="molecule type" value="Genomic_DNA"/>
</dbReference>
<evidence type="ECO:0000313" key="2">
    <source>
        <dbReference type="Proteomes" id="UP001239795"/>
    </source>
</evidence>